<dbReference type="InterPro" id="IPR036291">
    <property type="entry name" value="NAD(P)-bd_dom_sf"/>
</dbReference>
<dbReference type="EMBL" id="CP010519">
    <property type="protein sequence ID" value="AJE80534.1"/>
    <property type="molecule type" value="Genomic_DNA"/>
</dbReference>
<keyword evidence="2" id="KW-0560">Oxidoreductase</keyword>
<dbReference type="AlphaFoldDB" id="A0A0B5EGQ1"/>
<dbReference type="PANTHER" id="PTHR42760:SF133">
    <property type="entry name" value="3-OXOACYL-[ACYL-CARRIER-PROTEIN] REDUCTASE"/>
    <property type="match status" value="1"/>
</dbReference>
<evidence type="ECO:0000256" key="1">
    <source>
        <dbReference type="ARBA" id="ARBA00006484"/>
    </source>
</evidence>
<comment type="similarity">
    <text evidence="1">Belongs to the short-chain dehydrogenases/reductases (SDR) family.</text>
</comment>
<evidence type="ECO:0000313" key="3">
    <source>
        <dbReference type="EMBL" id="AJE80534.1"/>
    </source>
</evidence>
<organism evidence="3 4">
    <name type="scientific">Streptomyces albus (strain ATCC 21838 / DSM 41398 / FERM P-419 / JCM 4703 / NBRC 107858)</name>
    <dbReference type="NCBI Taxonomy" id="1081613"/>
    <lineage>
        <taxon>Bacteria</taxon>
        <taxon>Bacillati</taxon>
        <taxon>Actinomycetota</taxon>
        <taxon>Actinomycetes</taxon>
        <taxon>Kitasatosporales</taxon>
        <taxon>Streptomycetaceae</taxon>
        <taxon>Streptomyces</taxon>
    </lineage>
</organism>
<protein>
    <submittedName>
        <fullName evidence="3">Oxidoreductase</fullName>
    </submittedName>
</protein>
<dbReference type="CDD" id="cd05233">
    <property type="entry name" value="SDR_c"/>
    <property type="match status" value="1"/>
</dbReference>
<dbReference type="Proteomes" id="UP000031523">
    <property type="component" value="Chromosome"/>
</dbReference>
<name>A0A0B5EGQ1_STRA4</name>
<accession>A0A0B5EGQ1</accession>
<dbReference type="PROSITE" id="PS00061">
    <property type="entry name" value="ADH_SHORT"/>
    <property type="match status" value="1"/>
</dbReference>
<dbReference type="InterPro" id="IPR020904">
    <property type="entry name" value="Sc_DH/Rdtase_CS"/>
</dbReference>
<evidence type="ECO:0000256" key="2">
    <source>
        <dbReference type="ARBA" id="ARBA00023002"/>
    </source>
</evidence>
<dbReference type="PANTHER" id="PTHR42760">
    <property type="entry name" value="SHORT-CHAIN DEHYDROGENASES/REDUCTASES FAMILY MEMBER"/>
    <property type="match status" value="1"/>
</dbReference>
<dbReference type="InterPro" id="IPR002347">
    <property type="entry name" value="SDR_fam"/>
</dbReference>
<dbReference type="PRINTS" id="PR00080">
    <property type="entry name" value="SDRFAMILY"/>
</dbReference>
<keyword evidence="4" id="KW-1185">Reference proteome</keyword>
<dbReference type="FunFam" id="3.40.50.720:FF:000084">
    <property type="entry name" value="Short-chain dehydrogenase reductase"/>
    <property type="match status" value="1"/>
</dbReference>
<dbReference type="SUPFAM" id="SSF51735">
    <property type="entry name" value="NAD(P)-binding Rossmann-fold domains"/>
    <property type="match status" value="1"/>
</dbReference>
<dbReference type="GO" id="GO:0016616">
    <property type="term" value="F:oxidoreductase activity, acting on the CH-OH group of donors, NAD or NADP as acceptor"/>
    <property type="evidence" value="ECO:0007669"/>
    <property type="project" value="TreeGrafter"/>
</dbReference>
<gene>
    <name evidence="3" type="ORF">SLNWT_0158</name>
</gene>
<dbReference type="KEGG" id="sals:SLNWT_0158"/>
<proteinExistence type="inferred from homology"/>
<reference evidence="3 4" key="1">
    <citation type="submission" date="2015-01" db="EMBL/GenBank/DDBJ databases">
        <title>Enhanced salinomycin production by adjusting the supply of polyketide extender units in Streptomyce albus DSM 41398.</title>
        <authorList>
            <person name="Lu C."/>
        </authorList>
    </citation>
    <scope>NUCLEOTIDE SEQUENCE [LARGE SCALE GENOMIC DNA]</scope>
    <source>
        <strain evidence="4">ATCC 21838 / DSM 41398 / FERM P-419 / JCM 4703 / NBRC 107858</strain>
    </source>
</reference>
<dbReference type="Gene3D" id="3.40.50.720">
    <property type="entry name" value="NAD(P)-binding Rossmann-like Domain"/>
    <property type="match status" value="1"/>
</dbReference>
<evidence type="ECO:0000313" key="4">
    <source>
        <dbReference type="Proteomes" id="UP000031523"/>
    </source>
</evidence>
<dbReference type="Pfam" id="PF13561">
    <property type="entry name" value="adh_short_C2"/>
    <property type="match status" value="1"/>
</dbReference>
<sequence>MTGAASGIGRATALRLHADGCTVVAADRDGEGLSLLPGDARLHPARVEVTDEAAVEALVERADRLGAGLDAVVTCAGTVRNAEVVSAEAADLRETFEVNVVGTFLACRAAARRMLTRGRGGSLVTVSSVSGLRGGQGRAAYAASKAAVVALTSVLAAELGPAGIRANCVAPGATDTPLVKAAQPPRVQRAVLGAIPLGRYAHPDETAAVIAFLAGPDASFVTGQTWVVDGGQTAGPGWRLPAGPEEQR</sequence>
<dbReference type="PRINTS" id="PR00081">
    <property type="entry name" value="GDHRDH"/>
</dbReference>